<keyword evidence="5" id="KW-1185">Reference proteome</keyword>
<feature type="region of interest" description="Disordered" evidence="2">
    <location>
        <begin position="237"/>
        <end position="257"/>
    </location>
</feature>
<gene>
    <name evidence="4" type="ORF">BASA50_000161</name>
</gene>
<evidence type="ECO:0000256" key="2">
    <source>
        <dbReference type="SAM" id="MobiDB-lite"/>
    </source>
</evidence>
<reference evidence="4 5" key="1">
    <citation type="submission" date="2021-02" db="EMBL/GenBank/DDBJ databases">
        <title>Variation within the Batrachochytrium salamandrivorans European outbreak.</title>
        <authorList>
            <person name="Kelly M."/>
            <person name="Pasmans F."/>
            <person name="Shea T.P."/>
            <person name="Munoz J.F."/>
            <person name="Carranza S."/>
            <person name="Cuomo C.A."/>
            <person name="Martel A."/>
        </authorList>
    </citation>
    <scope>NUCLEOTIDE SEQUENCE [LARGE SCALE GENOMIC DNA]</scope>
    <source>
        <strain evidence="4 5">AMFP18/2</strain>
    </source>
</reference>
<feature type="coiled-coil region" evidence="1">
    <location>
        <begin position="267"/>
        <end position="301"/>
    </location>
</feature>
<dbReference type="EMBL" id="JAFCIX010000570">
    <property type="protein sequence ID" value="KAH6586796.1"/>
    <property type="molecule type" value="Genomic_DNA"/>
</dbReference>
<feature type="region of interest" description="Disordered" evidence="2">
    <location>
        <begin position="55"/>
        <end position="108"/>
    </location>
</feature>
<accession>A0ABQ8EUG9</accession>
<dbReference type="Proteomes" id="UP001648503">
    <property type="component" value="Unassembled WGS sequence"/>
</dbReference>
<keyword evidence="1" id="KW-0175">Coiled coil</keyword>
<evidence type="ECO:0008006" key="6">
    <source>
        <dbReference type="Google" id="ProtNLM"/>
    </source>
</evidence>
<protein>
    <recommendedName>
        <fullName evidence="6">Enkurin domain-containing protein</fullName>
    </recommendedName>
</protein>
<feature type="signal peptide" evidence="3">
    <location>
        <begin position="1"/>
        <end position="18"/>
    </location>
</feature>
<name>A0ABQ8EUG9_9FUNG</name>
<evidence type="ECO:0000313" key="4">
    <source>
        <dbReference type="EMBL" id="KAH6586796.1"/>
    </source>
</evidence>
<sequence>MRFHSLVIFTLGSGVVHAGLLQKTLEKIRQVPVAMGLHFKKSQSAQFQLAPMVDPNPSAKYDMEGSSGDSPDGSHLPISRMRDPGLNRHNRVQSIPQHHPPRNQLPTRHISFSGQKYEVPIYHGPINRQERRFPTHHISFVGQKYGASTRHIPPNEQQHRFPTHHISFVGQKYGASTRHTPPDEQEHELPIYYGPISRQKYGAPTRHKSFGGQKYKAHVYYGPISEQKHEVLTRHKSFGGQEHESSHPPSPELAQNPLSDIDKAKYIKQLEETIKTRTTEVAKLKAAKDQCTADLEEEQKDLMQPAPECKLSPELSKLRIRKQSSLSLTDKEVILRMIASSEEVLHEAKEELKAVMS</sequence>
<keyword evidence="3" id="KW-0732">Signal</keyword>
<evidence type="ECO:0000256" key="1">
    <source>
        <dbReference type="SAM" id="Coils"/>
    </source>
</evidence>
<organism evidence="4 5">
    <name type="scientific">Batrachochytrium salamandrivorans</name>
    <dbReference type="NCBI Taxonomy" id="1357716"/>
    <lineage>
        <taxon>Eukaryota</taxon>
        <taxon>Fungi</taxon>
        <taxon>Fungi incertae sedis</taxon>
        <taxon>Chytridiomycota</taxon>
        <taxon>Chytridiomycota incertae sedis</taxon>
        <taxon>Chytridiomycetes</taxon>
        <taxon>Rhizophydiales</taxon>
        <taxon>Rhizophydiales incertae sedis</taxon>
        <taxon>Batrachochytrium</taxon>
    </lineage>
</organism>
<feature type="chain" id="PRO_5045552184" description="Enkurin domain-containing protein" evidence="3">
    <location>
        <begin position="19"/>
        <end position="357"/>
    </location>
</feature>
<comment type="caution">
    <text evidence="4">The sequence shown here is derived from an EMBL/GenBank/DDBJ whole genome shotgun (WGS) entry which is preliminary data.</text>
</comment>
<proteinExistence type="predicted"/>
<evidence type="ECO:0000313" key="5">
    <source>
        <dbReference type="Proteomes" id="UP001648503"/>
    </source>
</evidence>
<evidence type="ECO:0000256" key="3">
    <source>
        <dbReference type="SAM" id="SignalP"/>
    </source>
</evidence>